<accession>I0JTC2</accession>
<evidence type="ECO:0000256" key="1">
    <source>
        <dbReference type="SAM" id="Phobius"/>
    </source>
</evidence>
<feature type="transmembrane region" description="Helical" evidence="1">
    <location>
        <begin position="12"/>
        <end position="31"/>
    </location>
</feature>
<dbReference type="AlphaFoldDB" id="I0JTC2"/>
<dbReference type="KEGG" id="hhd:HBHAL_5059"/>
<feature type="transmembrane region" description="Helical" evidence="1">
    <location>
        <begin position="52"/>
        <end position="70"/>
    </location>
</feature>
<organism evidence="2 3">
    <name type="scientific">Halobacillus halophilus (strain ATCC 35676 / DSM 2266 / JCM 20832 / KCTC 3685 / LMG 17431 / NBRC 102448 / NCIMB 2269)</name>
    <name type="common">Sporosarcina halophila</name>
    <dbReference type="NCBI Taxonomy" id="866895"/>
    <lineage>
        <taxon>Bacteria</taxon>
        <taxon>Bacillati</taxon>
        <taxon>Bacillota</taxon>
        <taxon>Bacilli</taxon>
        <taxon>Bacillales</taxon>
        <taxon>Bacillaceae</taxon>
        <taxon>Halobacillus</taxon>
    </lineage>
</organism>
<dbReference type="PATRIC" id="fig|866895.3.peg.4099"/>
<keyword evidence="1" id="KW-1133">Transmembrane helix</keyword>
<keyword evidence="1" id="KW-0812">Transmembrane</keyword>
<proteinExistence type="predicted"/>
<evidence type="ECO:0000313" key="3">
    <source>
        <dbReference type="Proteomes" id="UP000007397"/>
    </source>
</evidence>
<sequence length="148" mass="16564">MEELLRDYGSTGTVWIWLVVAILIAAGGVALSIAISKGKFDLPRVKIDRLRYGSWALVFIGVLIALFTLADGEITFSQNNRALEQWNEDGYYVENYGEIEERDGETIQVKEGAQETVTEKKADHILTGCDRDVYAEITNGDVWICVTE</sequence>
<dbReference type="RefSeq" id="WP_014645276.1">
    <property type="nucleotide sequence ID" value="NC_017668.1"/>
</dbReference>
<keyword evidence="1" id="KW-0472">Membrane</keyword>
<name>I0JTC2_HALH3</name>
<keyword evidence="3" id="KW-1185">Reference proteome</keyword>
<evidence type="ECO:0000313" key="2">
    <source>
        <dbReference type="EMBL" id="CCG47394.1"/>
    </source>
</evidence>
<reference evidence="2 3" key="1">
    <citation type="journal article" date="2013" name="Environ. Microbiol.">
        <title>Chloride and organic osmolytes: a hybrid strategy to cope with elevated salinities by the moderately halophilic, chloride-dependent bacterium Halobacillus halophilus.</title>
        <authorList>
            <person name="Saum S.H."/>
            <person name="Pfeiffer F."/>
            <person name="Palm P."/>
            <person name="Rampp M."/>
            <person name="Schuster S.C."/>
            <person name="Muller V."/>
            <person name="Oesterhelt D."/>
        </authorList>
    </citation>
    <scope>NUCLEOTIDE SEQUENCE [LARGE SCALE GENOMIC DNA]</scope>
    <source>
        <strain evidence="3">ATCC 35676 / DSM 2266 / JCM 20832 / KCTC 3685 / LMG 17431 / NBRC 102448 / NCIMB 2269</strain>
    </source>
</reference>
<dbReference type="Proteomes" id="UP000007397">
    <property type="component" value="Chromosome"/>
</dbReference>
<gene>
    <name evidence="2" type="ordered locus">HBHAL_5059</name>
</gene>
<protein>
    <submittedName>
        <fullName evidence="2">Uncharacterized protein</fullName>
    </submittedName>
</protein>
<dbReference type="HOGENOM" id="CLU_1756279_0_0_9"/>
<dbReference type="EMBL" id="HE717023">
    <property type="protein sequence ID" value="CCG47394.1"/>
    <property type="molecule type" value="Genomic_DNA"/>
</dbReference>